<evidence type="ECO:0000313" key="3">
    <source>
        <dbReference type="Proteomes" id="UP001601059"/>
    </source>
</evidence>
<evidence type="ECO:0000313" key="2">
    <source>
        <dbReference type="EMBL" id="MFE8700233.1"/>
    </source>
</evidence>
<keyword evidence="1" id="KW-0812">Transmembrane</keyword>
<dbReference type="Proteomes" id="UP001601059">
    <property type="component" value="Unassembled WGS sequence"/>
</dbReference>
<proteinExistence type="predicted"/>
<reference evidence="2 3" key="1">
    <citation type="submission" date="2024-08" db="EMBL/GenBank/DDBJ databases">
        <title>Two novel Cytobacillus novel species.</title>
        <authorList>
            <person name="Liu G."/>
        </authorList>
    </citation>
    <scope>NUCLEOTIDE SEQUENCE [LARGE SCALE GENOMIC DNA]</scope>
    <source>
        <strain evidence="2 3">FJAT-54145</strain>
    </source>
</reference>
<keyword evidence="3" id="KW-1185">Reference proteome</keyword>
<accession>A0ABW6KBD6</accession>
<evidence type="ECO:0000256" key="1">
    <source>
        <dbReference type="SAM" id="Phobius"/>
    </source>
</evidence>
<gene>
    <name evidence="2" type="ORF">ACFYKX_06400</name>
</gene>
<keyword evidence="1" id="KW-0472">Membrane</keyword>
<dbReference type="InterPro" id="IPR058724">
    <property type="entry name" value="YhzF"/>
</dbReference>
<name>A0ABW6KBD6_9BACI</name>
<keyword evidence="1" id="KW-1133">Transmembrane helix</keyword>
<dbReference type="RefSeq" id="WP_389359225.1">
    <property type="nucleotide sequence ID" value="NZ_JBIACK010000002.1"/>
</dbReference>
<dbReference type="EMBL" id="JBIACK010000002">
    <property type="protein sequence ID" value="MFE8700233.1"/>
    <property type="molecule type" value="Genomic_DNA"/>
</dbReference>
<dbReference type="Pfam" id="PF26302">
    <property type="entry name" value="YhzF"/>
    <property type="match status" value="1"/>
</dbReference>
<sequence length="63" mass="6810">MSGIIFAFFVLSAVLFCGTFYNIMALQKPGFYPPKKILKKRAGALAGGGALFLIIGMIFSSFQ</sequence>
<comment type="caution">
    <text evidence="2">The sequence shown here is derived from an EMBL/GenBank/DDBJ whole genome shotgun (WGS) entry which is preliminary data.</text>
</comment>
<organism evidence="2 3">
    <name type="scientific">Cytobacillus spartinae</name>
    <dbReference type="NCBI Taxonomy" id="3299023"/>
    <lineage>
        <taxon>Bacteria</taxon>
        <taxon>Bacillati</taxon>
        <taxon>Bacillota</taxon>
        <taxon>Bacilli</taxon>
        <taxon>Bacillales</taxon>
        <taxon>Bacillaceae</taxon>
        <taxon>Cytobacillus</taxon>
    </lineage>
</organism>
<protein>
    <submittedName>
        <fullName evidence="2">Uncharacterized protein</fullName>
    </submittedName>
</protein>
<feature type="transmembrane region" description="Helical" evidence="1">
    <location>
        <begin position="44"/>
        <end position="62"/>
    </location>
</feature>
<feature type="transmembrane region" description="Helical" evidence="1">
    <location>
        <begin position="6"/>
        <end position="24"/>
    </location>
</feature>